<dbReference type="EMBL" id="DRTD01000625">
    <property type="protein sequence ID" value="HHE55802.1"/>
    <property type="molecule type" value="Genomic_DNA"/>
</dbReference>
<dbReference type="InterPro" id="IPR036010">
    <property type="entry name" value="2Fe-2S_ferredoxin-like_sf"/>
</dbReference>
<dbReference type="GO" id="GO:0008137">
    <property type="term" value="F:NADH dehydrogenase (ubiquinone) activity"/>
    <property type="evidence" value="ECO:0007669"/>
    <property type="project" value="InterPro"/>
</dbReference>
<accession>A0A7V5H593</accession>
<reference evidence="1" key="1">
    <citation type="journal article" date="2020" name="mSystems">
        <title>Genome- and Community-Level Interaction Insights into Carbon Utilization and Element Cycling Functions of Hydrothermarchaeota in Hydrothermal Sediment.</title>
        <authorList>
            <person name="Zhou Z."/>
            <person name="Liu Y."/>
            <person name="Xu W."/>
            <person name="Pan J."/>
            <person name="Luo Z.H."/>
            <person name="Li M."/>
        </authorList>
    </citation>
    <scope>NUCLEOTIDE SEQUENCE [LARGE SCALE GENOMIC DNA]</scope>
    <source>
        <strain evidence="1">HyVt-76</strain>
    </source>
</reference>
<dbReference type="Proteomes" id="UP000886111">
    <property type="component" value="Unassembled WGS sequence"/>
</dbReference>
<dbReference type="PROSITE" id="PS00641">
    <property type="entry name" value="COMPLEX1_75K_1"/>
    <property type="match status" value="1"/>
</dbReference>
<dbReference type="Gene3D" id="3.10.20.740">
    <property type="match status" value="1"/>
</dbReference>
<sequence>MVTINIDGKNYQVEPKNNLLQTVLSLGLDLPYFCWHPAMGSVGSCRQCAVKKYADENDQKGR</sequence>
<dbReference type="CDD" id="cd00207">
    <property type="entry name" value="fer2"/>
    <property type="match status" value="1"/>
</dbReference>
<feature type="non-terminal residue" evidence="1">
    <location>
        <position position="62"/>
    </location>
</feature>
<name>A0A7V5H593_CALAY</name>
<dbReference type="Pfam" id="PF13510">
    <property type="entry name" value="Fer2_4"/>
    <property type="match status" value="1"/>
</dbReference>
<dbReference type="GO" id="GO:0051536">
    <property type="term" value="F:iron-sulfur cluster binding"/>
    <property type="evidence" value="ECO:0007669"/>
    <property type="project" value="InterPro"/>
</dbReference>
<dbReference type="AlphaFoldDB" id="A0A7V5H593"/>
<dbReference type="InterPro" id="IPR000283">
    <property type="entry name" value="NADH_UbQ_OxRdtase_75kDa_su_CS"/>
</dbReference>
<dbReference type="GO" id="GO:0016020">
    <property type="term" value="C:membrane"/>
    <property type="evidence" value="ECO:0007669"/>
    <property type="project" value="InterPro"/>
</dbReference>
<gene>
    <name evidence="1" type="ORF">ENL21_08475</name>
</gene>
<protein>
    <submittedName>
        <fullName evidence="1">2Fe-2S iron-sulfur cluster binding domain-containing protein</fullName>
    </submittedName>
</protein>
<evidence type="ECO:0000313" key="1">
    <source>
        <dbReference type="EMBL" id="HHE55802.1"/>
    </source>
</evidence>
<dbReference type="SUPFAM" id="SSF54292">
    <property type="entry name" value="2Fe-2S ferredoxin-like"/>
    <property type="match status" value="1"/>
</dbReference>
<dbReference type="InterPro" id="IPR001041">
    <property type="entry name" value="2Fe-2S_ferredoxin-type"/>
</dbReference>
<organism evidence="1">
    <name type="scientific">Caldithrix abyssi</name>
    <dbReference type="NCBI Taxonomy" id="187145"/>
    <lineage>
        <taxon>Bacteria</taxon>
        <taxon>Pseudomonadati</taxon>
        <taxon>Calditrichota</taxon>
        <taxon>Calditrichia</taxon>
        <taxon>Calditrichales</taxon>
        <taxon>Calditrichaceae</taxon>
        <taxon>Caldithrix</taxon>
    </lineage>
</organism>
<comment type="caution">
    <text evidence="1">The sequence shown here is derived from an EMBL/GenBank/DDBJ whole genome shotgun (WGS) entry which is preliminary data.</text>
</comment>
<proteinExistence type="predicted"/>
<dbReference type="GO" id="GO:0042773">
    <property type="term" value="P:ATP synthesis coupled electron transport"/>
    <property type="evidence" value="ECO:0007669"/>
    <property type="project" value="InterPro"/>
</dbReference>